<name>A0AAV9XT96_9CRYT</name>
<evidence type="ECO:0000313" key="3">
    <source>
        <dbReference type="Proteomes" id="UP001311799"/>
    </source>
</evidence>
<keyword evidence="3" id="KW-1185">Reference proteome</keyword>
<evidence type="ECO:0000256" key="1">
    <source>
        <dbReference type="SAM" id="Phobius"/>
    </source>
</evidence>
<comment type="caution">
    <text evidence="2">The sequence shown here is derived from an EMBL/GenBank/DDBJ whole genome shotgun (WGS) entry which is preliminary data.</text>
</comment>
<evidence type="ECO:0000313" key="2">
    <source>
        <dbReference type="EMBL" id="KAK6587804.1"/>
    </source>
</evidence>
<protein>
    <submittedName>
        <fullName evidence="2">Uncharacterized protein</fullName>
    </submittedName>
</protein>
<keyword evidence="1" id="KW-1133">Transmembrane helix</keyword>
<gene>
    <name evidence="2" type="ORF">RS030_81172</name>
</gene>
<proteinExistence type="predicted"/>
<reference evidence="2 3" key="1">
    <citation type="submission" date="2023-10" db="EMBL/GenBank/DDBJ databases">
        <title>Comparative genomics analysis reveals potential genetic determinants of host preference in Cryptosporidium xiaoi.</title>
        <authorList>
            <person name="Xiao L."/>
            <person name="Li J."/>
        </authorList>
    </citation>
    <scope>NUCLEOTIDE SEQUENCE [LARGE SCALE GENOMIC DNA]</scope>
    <source>
        <strain evidence="2 3">52996</strain>
    </source>
</reference>
<sequence length="316" mass="35447">MRSRVLIKLIFTAFVVTTILCSYMYEFPFNSNSLLLEHSLIKLNSRSLRSSNTSRSGFSFSSEIVTTSSNSSLNFTFVKLEIIEYKDVNESKTCETFKLDSLNNTVNFVLQNDTLSGSDLDLVKQIVLTITFDQYKNSSSLVNSNFDNFIEDLKFDSDLGFNFNFEKRFIDESLLDSDFKSELHGGFNFGLGRNFIPLFPSNRNFGLHLGLYNFNSSLLDQKLHADSKNPLFFSDIGPGVDSNIKYTVNGNETRISLFVGPHDEGSTFNFFLGNSNYTSNNGEEKSSSSGKLVLISVLASKNETNITCSNSIYNGN</sequence>
<keyword evidence="1" id="KW-0472">Membrane</keyword>
<accession>A0AAV9XT96</accession>
<keyword evidence="1" id="KW-0812">Transmembrane</keyword>
<feature type="transmembrane region" description="Helical" evidence="1">
    <location>
        <begin position="5"/>
        <end position="25"/>
    </location>
</feature>
<dbReference type="Proteomes" id="UP001311799">
    <property type="component" value="Unassembled WGS sequence"/>
</dbReference>
<dbReference type="AlphaFoldDB" id="A0AAV9XT96"/>
<organism evidence="2 3">
    <name type="scientific">Cryptosporidium xiaoi</name>
    <dbReference type="NCBI Taxonomy" id="659607"/>
    <lineage>
        <taxon>Eukaryota</taxon>
        <taxon>Sar</taxon>
        <taxon>Alveolata</taxon>
        <taxon>Apicomplexa</taxon>
        <taxon>Conoidasida</taxon>
        <taxon>Coccidia</taxon>
        <taxon>Eucoccidiorida</taxon>
        <taxon>Eimeriorina</taxon>
        <taxon>Cryptosporidiidae</taxon>
        <taxon>Cryptosporidium</taxon>
    </lineage>
</organism>
<dbReference type="EMBL" id="JAWDEY010000036">
    <property type="protein sequence ID" value="KAK6587804.1"/>
    <property type="molecule type" value="Genomic_DNA"/>
</dbReference>